<evidence type="ECO:0000313" key="9">
    <source>
        <dbReference type="Proteomes" id="UP000028531"/>
    </source>
</evidence>
<dbReference type="Proteomes" id="UP000029647">
    <property type="component" value="Unassembled WGS sequence"/>
</dbReference>
<comment type="function">
    <text evidence="4">One of the early assembly proteins it binds 23S rRNA. One of the proteins that surrounds the polypeptide exit tunnel on the outside of the ribosome. Forms the main docking site for trigger factor binding to the ribosome.</text>
</comment>
<sequence>MNILIKPIITEKATSDSELLNRYGFEVMPNANKIQIKNAVEATYGVTVTKVRTMNVRVERKTKFTKSGMQIGKTKASKKAFVQLQDGDTIDLYSNI</sequence>
<gene>
    <name evidence="4" type="primary">rplW</name>
    <name evidence="7" type="ORF">IL45_03420</name>
    <name evidence="6" type="ORF">JCM19275_3270</name>
    <name evidence="5" type="ORF">JCM19296_2177</name>
    <name evidence="8" type="ORF">LY02_02264</name>
</gene>
<evidence type="ECO:0000313" key="12">
    <source>
        <dbReference type="Proteomes" id="UP000239997"/>
    </source>
</evidence>
<dbReference type="EMBL" id="JPJI01000023">
    <property type="protein sequence ID" value="KEZ94212.1"/>
    <property type="molecule type" value="Genomic_DNA"/>
</dbReference>
<keyword evidence="12" id="KW-1185">Reference proteome</keyword>
<dbReference type="NCBIfam" id="NF004363">
    <property type="entry name" value="PRK05738.2-4"/>
    <property type="match status" value="1"/>
</dbReference>
<reference evidence="7 9" key="2">
    <citation type="submission" date="2014-07" db="EMBL/GenBank/DDBJ databases">
        <title>Draft genome sequence of Nonlabens ulvanivorans, an ulvan degrading bacterium.</title>
        <authorList>
            <person name="Kopel M."/>
            <person name="Helbert W."/>
            <person name="Henrissat B."/>
            <person name="Doniger T."/>
            <person name="Banin E."/>
        </authorList>
    </citation>
    <scope>NUCLEOTIDE SEQUENCE [LARGE SCALE GENOMIC DNA]</scope>
    <source>
        <strain evidence="7 9">PLR</strain>
    </source>
</reference>
<evidence type="ECO:0000313" key="8">
    <source>
        <dbReference type="EMBL" id="PRX13203.1"/>
    </source>
</evidence>
<dbReference type="HAMAP" id="MF_01369_B">
    <property type="entry name" value="Ribosomal_uL23_B"/>
    <property type="match status" value="1"/>
</dbReference>
<keyword evidence="4" id="KW-0699">rRNA-binding</keyword>
<evidence type="ECO:0000313" key="5">
    <source>
        <dbReference type="EMBL" id="GAK76580.1"/>
    </source>
</evidence>
<keyword evidence="4" id="KW-0694">RNA-binding</keyword>
<reference evidence="8 12" key="3">
    <citation type="submission" date="2018-03" db="EMBL/GenBank/DDBJ databases">
        <title>Genomic Encyclopedia of Archaeal and Bacterial Type Strains, Phase II (KMG-II): from individual species to whole genera.</title>
        <authorList>
            <person name="Goeker M."/>
        </authorList>
    </citation>
    <scope>NUCLEOTIDE SEQUENCE [LARGE SCALE GENOMIC DNA]</scope>
    <source>
        <strain evidence="8 12">DSM 22727</strain>
    </source>
</reference>
<evidence type="ECO:0000256" key="3">
    <source>
        <dbReference type="ARBA" id="ARBA00023274"/>
    </source>
</evidence>
<dbReference type="GO" id="GO:0019843">
    <property type="term" value="F:rRNA binding"/>
    <property type="evidence" value="ECO:0007669"/>
    <property type="project" value="UniProtKB-UniRule"/>
</dbReference>
<dbReference type="EMBL" id="PVNA01000004">
    <property type="protein sequence ID" value="PRX13203.1"/>
    <property type="molecule type" value="Genomic_DNA"/>
</dbReference>
<proteinExistence type="inferred from homology"/>
<dbReference type="SUPFAM" id="SSF54189">
    <property type="entry name" value="Ribosomal proteins S24e, L23 and L15e"/>
    <property type="match status" value="1"/>
</dbReference>
<dbReference type="GO" id="GO:0006412">
    <property type="term" value="P:translation"/>
    <property type="evidence" value="ECO:0007669"/>
    <property type="project" value="UniProtKB-UniRule"/>
</dbReference>
<dbReference type="EMBL" id="BBNT01000002">
    <property type="protein sequence ID" value="GAL74415.1"/>
    <property type="molecule type" value="Genomic_DNA"/>
</dbReference>
<evidence type="ECO:0000256" key="4">
    <source>
        <dbReference type="HAMAP-Rule" id="MF_01369"/>
    </source>
</evidence>
<accession>A0A081DCD4</accession>
<dbReference type="AlphaFoldDB" id="A0A081DCD4"/>
<evidence type="ECO:0000256" key="2">
    <source>
        <dbReference type="ARBA" id="ARBA00022980"/>
    </source>
</evidence>
<dbReference type="GO" id="GO:0003735">
    <property type="term" value="F:structural constituent of ribosome"/>
    <property type="evidence" value="ECO:0007669"/>
    <property type="project" value="InterPro"/>
</dbReference>
<dbReference type="Proteomes" id="UP000028980">
    <property type="component" value="Unassembled WGS sequence"/>
</dbReference>
<dbReference type="EMBL" id="BBLG01000004">
    <property type="protein sequence ID" value="GAK76580.1"/>
    <property type="molecule type" value="Genomic_DNA"/>
</dbReference>
<comment type="similarity">
    <text evidence="1 4">Belongs to the universal ribosomal protein uL23 family.</text>
</comment>
<dbReference type="Proteomes" id="UP000028531">
    <property type="component" value="Unassembled WGS sequence"/>
</dbReference>
<keyword evidence="2 4" id="KW-0689">Ribosomal protein</keyword>
<evidence type="ECO:0000313" key="10">
    <source>
        <dbReference type="Proteomes" id="UP000028980"/>
    </source>
</evidence>
<dbReference type="GO" id="GO:1990904">
    <property type="term" value="C:ribonucleoprotein complex"/>
    <property type="evidence" value="ECO:0007669"/>
    <property type="project" value="UniProtKB-KW"/>
</dbReference>
<organism evidence="5 10">
    <name type="scientific">Nonlabens ulvanivorans</name>
    <name type="common">Persicivirga ulvanivorans</name>
    <dbReference type="NCBI Taxonomy" id="906888"/>
    <lineage>
        <taxon>Bacteria</taxon>
        <taxon>Pseudomonadati</taxon>
        <taxon>Bacteroidota</taxon>
        <taxon>Flavobacteriia</taxon>
        <taxon>Flavobacteriales</taxon>
        <taxon>Flavobacteriaceae</taxon>
        <taxon>Nonlabens</taxon>
    </lineage>
</organism>
<comment type="caution">
    <text evidence="5">The sequence shown here is derived from an EMBL/GenBank/DDBJ whole genome shotgun (WGS) entry which is preliminary data.</text>
</comment>
<dbReference type="Gene3D" id="3.30.70.330">
    <property type="match status" value="1"/>
</dbReference>
<keyword evidence="3 4" id="KW-0687">Ribonucleoprotein</keyword>
<reference evidence="10 11" key="1">
    <citation type="journal article" date="2014" name="Genome Announc.">
        <title>Draft Genome Sequences of Marine Flavobacterium Nonlabens Strains NR17, NR24, NR27, NR32, NR33, and Ara13.</title>
        <authorList>
            <person name="Nakanishi M."/>
            <person name="Meirelles P."/>
            <person name="Suzuki R."/>
            <person name="Takatani N."/>
            <person name="Mino S."/>
            <person name="Suda W."/>
            <person name="Oshima K."/>
            <person name="Hattori M."/>
            <person name="Ohkuma M."/>
            <person name="Hosokawa M."/>
            <person name="Miyashita K."/>
            <person name="Thompson F.L."/>
            <person name="Niwa A."/>
            <person name="Sawabe T."/>
            <person name="Sawabe T."/>
        </authorList>
    </citation>
    <scope>NUCLEOTIDE SEQUENCE [LARGE SCALE GENOMIC DNA]</scope>
    <source>
        <strain evidence="6">JCM 19275</strain>
        <strain evidence="5">JCM 19296</strain>
        <strain evidence="11">JCM19275</strain>
        <strain evidence="10">JCM19296</strain>
    </source>
</reference>
<name>A0A081DCD4_NONUL</name>
<protein>
    <recommendedName>
        <fullName evidence="4">Large ribosomal subunit protein uL23</fullName>
    </recommendedName>
</protein>
<dbReference type="OrthoDB" id="9797862at2"/>
<evidence type="ECO:0000313" key="11">
    <source>
        <dbReference type="Proteomes" id="UP000029647"/>
    </source>
</evidence>
<dbReference type="PANTHER" id="PTHR11620">
    <property type="entry name" value="60S RIBOSOMAL PROTEIN L23A"/>
    <property type="match status" value="1"/>
</dbReference>
<evidence type="ECO:0000256" key="1">
    <source>
        <dbReference type="ARBA" id="ARBA00006700"/>
    </source>
</evidence>
<dbReference type="Proteomes" id="UP000239997">
    <property type="component" value="Unassembled WGS sequence"/>
</dbReference>
<dbReference type="GO" id="GO:0005840">
    <property type="term" value="C:ribosome"/>
    <property type="evidence" value="ECO:0007669"/>
    <property type="project" value="UniProtKB-KW"/>
</dbReference>
<dbReference type="InterPro" id="IPR012677">
    <property type="entry name" value="Nucleotide-bd_a/b_plait_sf"/>
</dbReference>
<evidence type="ECO:0000313" key="7">
    <source>
        <dbReference type="EMBL" id="KEZ94212.1"/>
    </source>
</evidence>
<comment type="subunit">
    <text evidence="4">Part of the 50S ribosomal subunit. Contacts protein L29, and trigger factor when it is bound to the ribosome.</text>
</comment>
<dbReference type="InterPro" id="IPR013025">
    <property type="entry name" value="Ribosomal_uL23-like"/>
</dbReference>
<dbReference type="RefSeq" id="WP_036580315.1">
    <property type="nucleotide sequence ID" value="NZ_CP136694.1"/>
</dbReference>
<dbReference type="GeneID" id="90594754"/>
<dbReference type="InterPro" id="IPR012678">
    <property type="entry name" value="Ribosomal_uL23/eL15/eS24_sf"/>
</dbReference>
<dbReference type="Pfam" id="PF00276">
    <property type="entry name" value="Ribosomal_L23"/>
    <property type="match status" value="1"/>
</dbReference>
<evidence type="ECO:0000313" key="6">
    <source>
        <dbReference type="EMBL" id="GAL74415.1"/>
    </source>
</evidence>